<evidence type="ECO:0000313" key="1">
    <source>
        <dbReference type="EMBL" id="KAK9020238.1"/>
    </source>
</evidence>
<reference evidence="1 2" key="1">
    <citation type="journal article" date="2024" name="G3 (Bethesda)">
        <title>Genome assembly of Hibiscus sabdariffa L. provides insights into metabolisms of medicinal natural products.</title>
        <authorList>
            <person name="Kim T."/>
        </authorList>
    </citation>
    <scope>NUCLEOTIDE SEQUENCE [LARGE SCALE GENOMIC DNA]</scope>
    <source>
        <strain evidence="1">TK-2024</strain>
        <tissue evidence="1">Old leaves</tissue>
    </source>
</reference>
<sequence>MLLFFSNLSQAIFVSSSLSSYCFTSYSDSSSFSFWRFIFAAGMRTTLFSQRRVVGTVKDRTRKRPVAKVVVSDKKRPLVIATPPGINVTRKIKK</sequence>
<comment type="caution">
    <text evidence="1">The sequence shown here is derived from an EMBL/GenBank/DDBJ whole genome shotgun (WGS) entry which is preliminary data.</text>
</comment>
<dbReference type="Proteomes" id="UP001396334">
    <property type="component" value="Unassembled WGS sequence"/>
</dbReference>
<proteinExistence type="predicted"/>
<name>A0ABR2S4Q7_9ROSI</name>
<organism evidence="1 2">
    <name type="scientific">Hibiscus sabdariffa</name>
    <name type="common">roselle</name>
    <dbReference type="NCBI Taxonomy" id="183260"/>
    <lineage>
        <taxon>Eukaryota</taxon>
        <taxon>Viridiplantae</taxon>
        <taxon>Streptophyta</taxon>
        <taxon>Embryophyta</taxon>
        <taxon>Tracheophyta</taxon>
        <taxon>Spermatophyta</taxon>
        <taxon>Magnoliopsida</taxon>
        <taxon>eudicotyledons</taxon>
        <taxon>Gunneridae</taxon>
        <taxon>Pentapetalae</taxon>
        <taxon>rosids</taxon>
        <taxon>malvids</taxon>
        <taxon>Malvales</taxon>
        <taxon>Malvaceae</taxon>
        <taxon>Malvoideae</taxon>
        <taxon>Hibiscus</taxon>
    </lineage>
</organism>
<evidence type="ECO:0000313" key="2">
    <source>
        <dbReference type="Proteomes" id="UP001396334"/>
    </source>
</evidence>
<gene>
    <name evidence="1" type="ORF">V6N11_054728</name>
</gene>
<keyword evidence="2" id="KW-1185">Reference proteome</keyword>
<accession>A0ABR2S4Q7</accession>
<dbReference type="EMBL" id="JBBPBN010000017">
    <property type="protein sequence ID" value="KAK9020238.1"/>
    <property type="molecule type" value="Genomic_DNA"/>
</dbReference>
<protein>
    <submittedName>
        <fullName evidence="1">Uncharacterized protein</fullName>
    </submittedName>
</protein>